<keyword evidence="2" id="KW-0812">Transmembrane</keyword>
<gene>
    <name evidence="7" type="ORF">DES47_106162</name>
</gene>
<dbReference type="InParanoid" id="A0A4R6QHR6"/>
<evidence type="ECO:0000259" key="6">
    <source>
        <dbReference type="Pfam" id="PF08479"/>
    </source>
</evidence>
<reference evidence="7 8" key="1">
    <citation type="submission" date="2019-03" db="EMBL/GenBank/DDBJ databases">
        <title>Genomic Encyclopedia of Type Strains, Phase IV (KMG-IV): sequencing the most valuable type-strain genomes for metagenomic binning, comparative biology and taxonomic classification.</title>
        <authorList>
            <person name="Goeker M."/>
        </authorList>
    </citation>
    <scope>NUCLEOTIDE SEQUENCE [LARGE SCALE GENOMIC DNA]</scope>
    <source>
        <strain evidence="7 8">DSM 16998</strain>
    </source>
</reference>
<dbReference type="GO" id="GO:0046819">
    <property type="term" value="P:protein secretion by the type V secretion system"/>
    <property type="evidence" value="ECO:0007669"/>
    <property type="project" value="TreeGrafter"/>
</dbReference>
<name>A0A4R6QHR6_9BURK</name>
<evidence type="ECO:0000313" key="7">
    <source>
        <dbReference type="EMBL" id="TDP62867.1"/>
    </source>
</evidence>
<dbReference type="PANTHER" id="PTHR34597">
    <property type="entry name" value="SLR1661 PROTEIN"/>
    <property type="match status" value="1"/>
</dbReference>
<dbReference type="InterPro" id="IPR051544">
    <property type="entry name" value="TPS_OM_transporter"/>
</dbReference>
<keyword evidence="1" id="KW-1134">Transmembrane beta strand</keyword>
<dbReference type="Pfam" id="PF03865">
    <property type="entry name" value="ShlB"/>
    <property type="match status" value="1"/>
</dbReference>
<keyword evidence="1" id="KW-0472">Membrane</keyword>
<feature type="signal peptide" evidence="4">
    <location>
        <begin position="1"/>
        <end position="26"/>
    </location>
</feature>
<proteinExistence type="predicted"/>
<keyword evidence="4" id="KW-0732">Signal</keyword>
<dbReference type="EMBL" id="SNXS01000006">
    <property type="protein sequence ID" value="TDP62867.1"/>
    <property type="molecule type" value="Genomic_DNA"/>
</dbReference>
<comment type="caution">
    <text evidence="7">The sequence shown here is derived from an EMBL/GenBank/DDBJ whole genome shotgun (WGS) entry which is preliminary data.</text>
</comment>
<keyword evidence="8" id="KW-1185">Reference proteome</keyword>
<dbReference type="InterPro" id="IPR013686">
    <property type="entry name" value="Polypept-transport_assoc_ShlB"/>
</dbReference>
<accession>A0A4R6QHR6</accession>
<dbReference type="PANTHER" id="PTHR34597:SF6">
    <property type="entry name" value="BLR6126 PROTEIN"/>
    <property type="match status" value="1"/>
</dbReference>
<evidence type="ECO:0000313" key="8">
    <source>
        <dbReference type="Proteomes" id="UP000295361"/>
    </source>
</evidence>
<keyword evidence="3" id="KW-0998">Cell outer membrane</keyword>
<dbReference type="AlphaFoldDB" id="A0A4R6QHR6"/>
<sequence>MKLQAVRLLSHSLLVLGLSAALPSLAQGAAPRVQVTAFAVTGNTLLPQSRLDAVLQPFKGERTLDELKQAALAVQELYRQAGYGAVIAYVPEQTAGAGTATIAVLEGRITRIDVGGNKQFSEANILRSLPLLAKGQTPQVQRIDAQIQLANENPAKQVAVSLEAGQRQGEVDAHITVTEQNAQRWTLALDNTGNASTGRLRANLGYQHGALWDLDHQLSLQFQFAPEKLSSVAVFSASYRVPFYAQGMTLDGYAAHSNVDGGSTGTAAGPLQFSGKGQIYGMRLSKYLPRMGEVDHRLILGLDQRAYINDCSIAGLPAGACGTAGESITVHPLSLEYTLQKQGDTSMGANLSLIHNLGLGGRYGSDANFEAVRVGAKRRYTSLRMNLFGGMALPQQWALQGRLNSQYSGDALVSGEQFGLGGANSVRGYEEREILGDSGLSASIELYAPDMAKRFSDSLGQLRALAFVDGGKVRNQRGMPCRNVQVSCGLASVGMGLRLGAGPLQVRLDMAQALRAGARTERNDVGFHFQANYSFI</sequence>
<feature type="domain" description="Haemolysin activator HlyB C-terminal" evidence="5">
    <location>
        <begin position="173"/>
        <end position="499"/>
    </location>
</feature>
<evidence type="ECO:0000256" key="2">
    <source>
        <dbReference type="ARBA" id="ARBA00022692"/>
    </source>
</evidence>
<organism evidence="7 8">
    <name type="scientific">Roseateles toxinivorans</name>
    <dbReference type="NCBI Taxonomy" id="270368"/>
    <lineage>
        <taxon>Bacteria</taxon>
        <taxon>Pseudomonadati</taxon>
        <taxon>Pseudomonadota</taxon>
        <taxon>Betaproteobacteria</taxon>
        <taxon>Burkholderiales</taxon>
        <taxon>Sphaerotilaceae</taxon>
        <taxon>Roseateles</taxon>
    </lineage>
</organism>
<dbReference type="Gene3D" id="2.40.160.50">
    <property type="entry name" value="membrane protein fhac: a member of the omp85/tpsb transporter family"/>
    <property type="match status" value="1"/>
</dbReference>
<dbReference type="InterPro" id="IPR005565">
    <property type="entry name" value="Hemolysn_activator_HlyB_C"/>
</dbReference>
<feature type="chain" id="PRO_5020246296" evidence="4">
    <location>
        <begin position="27"/>
        <end position="536"/>
    </location>
</feature>
<evidence type="ECO:0000256" key="4">
    <source>
        <dbReference type="SAM" id="SignalP"/>
    </source>
</evidence>
<dbReference type="Pfam" id="PF08479">
    <property type="entry name" value="POTRA_2"/>
    <property type="match status" value="1"/>
</dbReference>
<dbReference type="Gene3D" id="3.10.20.310">
    <property type="entry name" value="membrane protein fhac"/>
    <property type="match status" value="1"/>
</dbReference>
<evidence type="ECO:0000259" key="5">
    <source>
        <dbReference type="Pfam" id="PF03865"/>
    </source>
</evidence>
<dbReference type="GO" id="GO:0008320">
    <property type="term" value="F:protein transmembrane transporter activity"/>
    <property type="evidence" value="ECO:0007669"/>
    <property type="project" value="TreeGrafter"/>
</dbReference>
<evidence type="ECO:0000256" key="3">
    <source>
        <dbReference type="ARBA" id="ARBA00023237"/>
    </source>
</evidence>
<evidence type="ECO:0000256" key="1">
    <source>
        <dbReference type="ARBA" id="ARBA00022452"/>
    </source>
</evidence>
<dbReference type="Proteomes" id="UP000295361">
    <property type="component" value="Unassembled WGS sequence"/>
</dbReference>
<protein>
    <submittedName>
        <fullName evidence="7">Hemolysin activation/secretion protein</fullName>
    </submittedName>
</protein>
<dbReference type="GO" id="GO:0098046">
    <property type="term" value="C:type V protein secretion system complex"/>
    <property type="evidence" value="ECO:0007669"/>
    <property type="project" value="TreeGrafter"/>
</dbReference>
<feature type="domain" description="Polypeptide-transport-associated ShlB-type" evidence="6">
    <location>
        <begin position="34"/>
        <end position="107"/>
    </location>
</feature>